<evidence type="ECO:0000259" key="4">
    <source>
        <dbReference type="PROSITE" id="PS50886"/>
    </source>
</evidence>
<reference evidence="5 6" key="1">
    <citation type="journal article" date="2017" name="Gigascience">
        <title>Genome sequence of the small brown planthopper, Laodelphax striatellus.</title>
        <authorList>
            <person name="Zhu J."/>
            <person name="Jiang F."/>
            <person name="Wang X."/>
            <person name="Yang P."/>
            <person name="Bao Y."/>
            <person name="Zhao W."/>
            <person name="Wang W."/>
            <person name="Lu H."/>
            <person name="Wang Q."/>
            <person name="Cui N."/>
            <person name="Li J."/>
            <person name="Chen X."/>
            <person name="Luo L."/>
            <person name="Yu J."/>
            <person name="Kang L."/>
            <person name="Cui F."/>
        </authorList>
    </citation>
    <scope>NUCLEOTIDE SEQUENCE [LARGE SCALE GENOMIC DNA]</scope>
    <source>
        <strain evidence="5">Lst14</strain>
    </source>
</reference>
<dbReference type="InterPro" id="IPR051270">
    <property type="entry name" value="Tyrosine-tRNA_ligase_regulator"/>
</dbReference>
<dbReference type="AlphaFoldDB" id="A0A482X4A5"/>
<protein>
    <recommendedName>
        <fullName evidence="4">tRNA-binding domain-containing protein</fullName>
    </recommendedName>
</protein>
<dbReference type="PANTHER" id="PTHR11586">
    <property type="entry name" value="TRNA-AMINOACYLATION COFACTOR ARC1 FAMILY MEMBER"/>
    <property type="match status" value="1"/>
</dbReference>
<name>A0A482X4A5_LAOST</name>
<dbReference type="EMBL" id="QKKF02017817">
    <property type="protein sequence ID" value="RZF40709.1"/>
    <property type="molecule type" value="Genomic_DNA"/>
</dbReference>
<dbReference type="InParanoid" id="A0A482X4A5"/>
<accession>A0A482X4A5</accession>
<feature type="non-terminal residue" evidence="5">
    <location>
        <position position="1"/>
    </location>
</feature>
<dbReference type="SUPFAM" id="SSF50249">
    <property type="entry name" value="Nucleic acid-binding proteins"/>
    <property type="match status" value="1"/>
</dbReference>
<keyword evidence="2 3" id="KW-0694">RNA-binding</keyword>
<dbReference type="Pfam" id="PF01588">
    <property type="entry name" value="tRNA_bind"/>
    <property type="match status" value="1"/>
</dbReference>
<gene>
    <name evidence="5" type="ORF">LSTR_LSTR014491</name>
</gene>
<sequence length="152" mass="16619">GGVSSSNDAIDPSRLDIRVGKIVKVDKHPDADSLYVEQIDLGEEKPRTIVSGLVKYVPVDEMQDRMVVVAVQLIEPAKMQGVESQGMVLCASRRVISFLFQMGHSILPVNMKRVIIRCVERLDPPAGAACSAKRQSLCQGFETLLTTDPVLT</sequence>
<dbReference type="InterPro" id="IPR012340">
    <property type="entry name" value="NA-bd_OB-fold"/>
</dbReference>
<evidence type="ECO:0000256" key="2">
    <source>
        <dbReference type="ARBA" id="ARBA00022884"/>
    </source>
</evidence>
<dbReference type="OrthoDB" id="197206at2759"/>
<evidence type="ECO:0000313" key="6">
    <source>
        <dbReference type="Proteomes" id="UP000291343"/>
    </source>
</evidence>
<dbReference type="GO" id="GO:0000049">
    <property type="term" value="F:tRNA binding"/>
    <property type="evidence" value="ECO:0007669"/>
    <property type="project" value="UniProtKB-UniRule"/>
</dbReference>
<feature type="domain" description="TRNA-binding" evidence="4">
    <location>
        <begin position="11"/>
        <end position="123"/>
    </location>
</feature>
<dbReference type="Proteomes" id="UP000291343">
    <property type="component" value="Unassembled WGS sequence"/>
</dbReference>
<keyword evidence="1 3" id="KW-0820">tRNA-binding</keyword>
<organism evidence="5 6">
    <name type="scientific">Laodelphax striatellus</name>
    <name type="common">Small brown planthopper</name>
    <name type="synonym">Delphax striatella</name>
    <dbReference type="NCBI Taxonomy" id="195883"/>
    <lineage>
        <taxon>Eukaryota</taxon>
        <taxon>Metazoa</taxon>
        <taxon>Ecdysozoa</taxon>
        <taxon>Arthropoda</taxon>
        <taxon>Hexapoda</taxon>
        <taxon>Insecta</taxon>
        <taxon>Pterygota</taxon>
        <taxon>Neoptera</taxon>
        <taxon>Paraneoptera</taxon>
        <taxon>Hemiptera</taxon>
        <taxon>Auchenorrhyncha</taxon>
        <taxon>Fulgoroidea</taxon>
        <taxon>Delphacidae</taxon>
        <taxon>Criomorphinae</taxon>
        <taxon>Laodelphax</taxon>
    </lineage>
</organism>
<dbReference type="CDD" id="cd02799">
    <property type="entry name" value="tRNA_bind_EMAP-II_like"/>
    <property type="match status" value="1"/>
</dbReference>
<evidence type="ECO:0000256" key="1">
    <source>
        <dbReference type="ARBA" id="ARBA00022555"/>
    </source>
</evidence>
<evidence type="ECO:0000313" key="5">
    <source>
        <dbReference type="EMBL" id="RZF40709.1"/>
    </source>
</evidence>
<dbReference type="InterPro" id="IPR002547">
    <property type="entry name" value="tRNA-bd_dom"/>
</dbReference>
<keyword evidence="6" id="KW-1185">Reference proteome</keyword>
<proteinExistence type="predicted"/>
<dbReference type="STRING" id="195883.A0A482X4A5"/>
<evidence type="ECO:0000256" key="3">
    <source>
        <dbReference type="PROSITE-ProRule" id="PRU00209"/>
    </source>
</evidence>
<dbReference type="PANTHER" id="PTHR11586:SF33">
    <property type="entry name" value="AMINOACYL TRNA SYNTHASE COMPLEX-INTERACTING MULTIFUNCTIONAL PROTEIN 1"/>
    <property type="match status" value="1"/>
</dbReference>
<dbReference type="Gene3D" id="2.40.50.140">
    <property type="entry name" value="Nucleic acid-binding proteins"/>
    <property type="match status" value="1"/>
</dbReference>
<comment type="caution">
    <text evidence="5">The sequence shown here is derived from an EMBL/GenBank/DDBJ whole genome shotgun (WGS) entry which is preliminary data.</text>
</comment>
<dbReference type="PROSITE" id="PS50886">
    <property type="entry name" value="TRBD"/>
    <property type="match status" value="1"/>
</dbReference>